<keyword evidence="6" id="KW-0456">Lyase</keyword>
<sequence length="283" mass="30116">MAADSFVSQPPTVPDVLVTFPAQHVMLVTINRPRQLNSLPSTHHAPLDRLFTWFDNEPALRCAVVTGAGRAFCAGADLKEWNARHDAAHQPGAAPQARTARWTPAGFGGLSNRTGKKPVVAAVNGLCLGGGMEMAVNCDMVVAAQSAQFGLPEVRRGVVAIAGALPRIVRTLGRQRSAEMALTGRHYSAQDMARWGIVNTVVADDRVVAEAVAMASLVAANSPDAVVVSREGMRLGWEGIAPELATDLLERGMYGIMDGADNMKEGVLSFVEKRPAVWKGSKL</sequence>
<reference evidence="9 10" key="2">
    <citation type="journal article" date="2015" name="Eukaryot. Cell">
        <title>Asexual propagation of a virulent clone complex in a human and feline outbreak of sporotrichosis.</title>
        <authorList>
            <person name="Teixeira Mde M."/>
            <person name="Rodrigues A.M."/>
            <person name="Tsui C.K."/>
            <person name="de Almeida L.G."/>
            <person name="Van Diepeningen A.D."/>
            <person name="van den Ende B.G."/>
            <person name="Fernandes G.F."/>
            <person name="Kano R."/>
            <person name="Hamelin R.C."/>
            <person name="Lopes-Bezerra L.M."/>
            <person name="Vasconcelos A.T."/>
            <person name="de Hoog S."/>
            <person name="de Camargo Z.P."/>
            <person name="Felipe M.S."/>
        </authorList>
    </citation>
    <scope>NUCLEOTIDE SEQUENCE [LARGE SCALE GENOMIC DNA]</scope>
    <source>
        <strain evidence="9 10">1099-18</strain>
    </source>
</reference>
<evidence type="ECO:0000313" key="9">
    <source>
        <dbReference type="EMBL" id="KJR81965.1"/>
    </source>
</evidence>
<evidence type="ECO:0000256" key="1">
    <source>
        <dbReference type="ARBA" id="ARBA00004275"/>
    </source>
</evidence>
<dbReference type="CDD" id="cd06558">
    <property type="entry name" value="crotonase-like"/>
    <property type="match status" value="1"/>
</dbReference>
<dbReference type="PANTHER" id="PTHR11941:SF158">
    <property type="entry name" value="ENOYL-COA HYDRATASE (AFU_ORTHOLOGUE AFUA_2G10650)"/>
    <property type="match status" value="1"/>
</dbReference>
<dbReference type="GO" id="GO:0016829">
    <property type="term" value="F:lyase activity"/>
    <property type="evidence" value="ECO:0007669"/>
    <property type="project" value="UniProtKB-KW"/>
</dbReference>
<evidence type="ECO:0000256" key="3">
    <source>
        <dbReference type="ARBA" id="ARBA00005254"/>
    </source>
</evidence>
<dbReference type="InterPro" id="IPR018376">
    <property type="entry name" value="Enoyl-CoA_hyd/isom_CS"/>
</dbReference>
<dbReference type="Proteomes" id="UP000033710">
    <property type="component" value="Unassembled WGS sequence"/>
</dbReference>
<evidence type="ECO:0000313" key="10">
    <source>
        <dbReference type="Proteomes" id="UP000033710"/>
    </source>
</evidence>
<accession>A0A0F2LZQ0</accession>
<dbReference type="SUPFAM" id="SSF52096">
    <property type="entry name" value="ClpP/crotonase"/>
    <property type="match status" value="1"/>
</dbReference>
<evidence type="ECO:0000256" key="4">
    <source>
        <dbReference type="ARBA" id="ARBA00023140"/>
    </source>
</evidence>
<dbReference type="KEGG" id="ssck:SPSK_03562"/>
<comment type="caution">
    <text evidence="9">The sequence shown here is derived from an EMBL/GenBank/DDBJ whole genome shotgun (WGS) entry which is preliminary data.</text>
</comment>
<name>A0A0F2LZQ0_SPOSC</name>
<comment type="similarity">
    <text evidence="3 7">Belongs to the enoyl-CoA hydratase/isomerase family.</text>
</comment>
<dbReference type="FunFam" id="3.90.226.10:FF:000074">
    <property type="entry name" value="Enoyl-CoA hydratase (AFU_orthologue AFUA_2G10650)"/>
    <property type="match status" value="1"/>
</dbReference>
<proteinExistence type="inferred from homology"/>
<dbReference type="PANTHER" id="PTHR11941">
    <property type="entry name" value="ENOYL-COA HYDRATASE-RELATED"/>
    <property type="match status" value="1"/>
</dbReference>
<evidence type="ECO:0000256" key="2">
    <source>
        <dbReference type="ARBA" id="ARBA00004924"/>
    </source>
</evidence>
<dbReference type="InterPro" id="IPR001753">
    <property type="entry name" value="Enoyl-CoA_hydra/iso"/>
</dbReference>
<evidence type="ECO:0000256" key="5">
    <source>
        <dbReference type="ARBA" id="ARBA00023235"/>
    </source>
</evidence>
<dbReference type="GO" id="GO:0005777">
    <property type="term" value="C:peroxisome"/>
    <property type="evidence" value="ECO:0007669"/>
    <property type="project" value="UniProtKB-SubCell"/>
</dbReference>
<dbReference type="AlphaFoldDB" id="A0A0F2LZQ0"/>
<dbReference type="EMBL" id="AXCR01000010">
    <property type="protein sequence ID" value="KJR81965.1"/>
    <property type="molecule type" value="Genomic_DNA"/>
</dbReference>
<dbReference type="GO" id="GO:0006635">
    <property type="term" value="P:fatty acid beta-oxidation"/>
    <property type="evidence" value="ECO:0007669"/>
    <property type="project" value="TreeGrafter"/>
</dbReference>
<dbReference type="Gene3D" id="3.90.226.10">
    <property type="entry name" value="2-enoyl-CoA Hydratase, Chain A, domain 1"/>
    <property type="match status" value="1"/>
</dbReference>
<dbReference type="PROSITE" id="PS00166">
    <property type="entry name" value="ENOYL_COA_HYDRATASE"/>
    <property type="match status" value="1"/>
</dbReference>
<gene>
    <name evidence="9" type="ORF">SPSK_03562</name>
</gene>
<keyword evidence="5" id="KW-0413">Isomerase</keyword>
<protein>
    <submittedName>
        <fullName evidence="9">Carnitinyl-CoA dehydratase</fullName>
    </submittedName>
</protein>
<dbReference type="Pfam" id="PF00378">
    <property type="entry name" value="ECH_1"/>
    <property type="match status" value="1"/>
</dbReference>
<dbReference type="GO" id="GO:0005739">
    <property type="term" value="C:mitochondrion"/>
    <property type="evidence" value="ECO:0007669"/>
    <property type="project" value="TreeGrafter"/>
</dbReference>
<dbReference type="OrthoDB" id="2139957at2759"/>
<comment type="subcellular location">
    <subcellularLocation>
        <location evidence="1">Peroxisome</location>
    </subcellularLocation>
</comment>
<feature type="region of interest" description="Disordered" evidence="8">
    <location>
        <begin position="85"/>
        <end position="109"/>
    </location>
</feature>
<dbReference type="InterPro" id="IPR029045">
    <property type="entry name" value="ClpP/crotonase-like_dom_sf"/>
</dbReference>
<evidence type="ECO:0000256" key="7">
    <source>
        <dbReference type="RuleBase" id="RU003707"/>
    </source>
</evidence>
<evidence type="ECO:0000256" key="8">
    <source>
        <dbReference type="SAM" id="MobiDB-lite"/>
    </source>
</evidence>
<dbReference type="RefSeq" id="XP_016584641.1">
    <property type="nucleotide sequence ID" value="XM_016730400.1"/>
</dbReference>
<comment type="pathway">
    <text evidence="2">Siderophore biosynthesis.</text>
</comment>
<dbReference type="VEuPathDB" id="FungiDB:SPSK_03562"/>
<dbReference type="GO" id="GO:0016853">
    <property type="term" value="F:isomerase activity"/>
    <property type="evidence" value="ECO:0007669"/>
    <property type="project" value="UniProtKB-KW"/>
</dbReference>
<keyword evidence="4" id="KW-0576">Peroxisome</keyword>
<evidence type="ECO:0000256" key="6">
    <source>
        <dbReference type="ARBA" id="ARBA00023239"/>
    </source>
</evidence>
<dbReference type="GeneID" id="27665677"/>
<reference evidence="9 10" key="1">
    <citation type="journal article" date="2014" name="BMC Genomics">
        <title>Comparative genomics of the major fungal agents of human and animal Sporotrichosis: Sporothrix schenckii and Sporothrix brasiliensis.</title>
        <authorList>
            <person name="Teixeira M.M."/>
            <person name="de Almeida L.G."/>
            <person name="Kubitschek-Barreira P."/>
            <person name="Alves F.L."/>
            <person name="Kioshima E.S."/>
            <person name="Abadio A.K."/>
            <person name="Fernandes L."/>
            <person name="Derengowski L.S."/>
            <person name="Ferreira K.S."/>
            <person name="Souza R.C."/>
            <person name="Ruiz J.C."/>
            <person name="de Andrade N.C."/>
            <person name="Paes H.C."/>
            <person name="Nicola A.M."/>
            <person name="Albuquerque P."/>
            <person name="Gerber A.L."/>
            <person name="Martins V.P."/>
            <person name="Peconick L.D."/>
            <person name="Neto A.V."/>
            <person name="Chaucanez C.B."/>
            <person name="Silva P.A."/>
            <person name="Cunha O.L."/>
            <person name="de Oliveira F.F."/>
            <person name="dos Santos T.C."/>
            <person name="Barros A.L."/>
            <person name="Soares M.A."/>
            <person name="de Oliveira L.M."/>
            <person name="Marini M.M."/>
            <person name="Villalobos-Duno H."/>
            <person name="Cunha M.M."/>
            <person name="de Hoog S."/>
            <person name="da Silveira J.F."/>
            <person name="Henrissat B."/>
            <person name="Nino-Vega G.A."/>
            <person name="Cisalpino P.S."/>
            <person name="Mora-Montes H.M."/>
            <person name="Almeida S.R."/>
            <person name="Stajich J.E."/>
            <person name="Lopes-Bezerra L.M."/>
            <person name="Vasconcelos A.T."/>
            <person name="Felipe M.S."/>
        </authorList>
    </citation>
    <scope>NUCLEOTIDE SEQUENCE [LARGE SCALE GENOMIC DNA]</scope>
    <source>
        <strain evidence="9 10">1099-18</strain>
    </source>
</reference>
<organism evidence="9 10">
    <name type="scientific">Sporothrix schenckii 1099-18</name>
    <dbReference type="NCBI Taxonomy" id="1397361"/>
    <lineage>
        <taxon>Eukaryota</taxon>
        <taxon>Fungi</taxon>
        <taxon>Dikarya</taxon>
        <taxon>Ascomycota</taxon>
        <taxon>Pezizomycotina</taxon>
        <taxon>Sordariomycetes</taxon>
        <taxon>Sordariomycetidae</taxon>
        <taxon>Ophiostomatales</taxon>
        <taxon>Ophiostomataceae</taxon>
        <taxon>Sporothrix</taxon>
    </lineage>
</organism>